<dbReference type="Proteomes" id="UP000619788">
    <property type="component" value="Unassembled WGS sequence"/>
</dbReference>
<accession>A0A8J3STN4</accession>
<evidence type="ECO:0000313" key="1">
    <source>
        <dbReference type="EMBL" id="GIH95413.1"/>
    </source>
</evidence>
<evidence type="ECO:0000313" key="2">
    <source>
        <dbReference type="Proteomes" id="UP000619788"/>
    </source>
</evidence>
<dbReference type="RefSeq" id="WP_204067508.1">
    <property type="nucleotide sequence ID" value="NZ_BOOJ01000052.1"/>
</dbReference>
<dbReference type="EMBL" id="BOOJ01000052">
    <property type="protein sequence ID" value="GIH95413.1"/>
    <property type="molecule type" value="Genomic_DNA"/>
</dbReference>
<name>A0A8J3STN4_9ACTN</name>
<sequence length="79" mass="8142">MRVPVTAEQVNSQVVEVRHNLGSSAVQVTCYRSDGDEVGYLAAVPITSDIVEVMVVPGSGVAEIEVVTADAPAANQASS</sequence>
<proteinExistence type="predicted"/>
<dbReference type="AlphaFoldDB" id="A0A8J3STN4"/>
<organism evidence="1 2">
    <name type="scientific">Planobispora siamensis</name>
    <dbReference type="NCBI Taxonomy" id="936338"/>
    <lineage>
        <taxon>Bacteria</taxon>
        <taxon>Bacillati</taxon>
        <taxon>Actinomycetota</taxon>
        <taxon>Actinomycetes</taxon>
        <taxon>Streptosporangiales</taxon>
        <taxon>Streptosporangiaceae</taxon>
        <taxon>Planobispora</taxon>
    </lineage>
</organism>
<comment type="caution">
    <text evidence="1">The sequence shown here is derived from an EMBL/GenBank/DDBJ whole genome shotgun (WGS) entry which is preliminary data.</text>
</comment>
<reference evidence="1 2" key="1">
    <citation type="submission" date="2021-01" db="EMBL/GenBank/DDBJ databases">
        <title>Whole genome shotgun sequence of Planobispora siamensis NBRC 107568.</title>
        <authorList>
            <person name="Komaki H."/>
            <person name="Tamura T."/>
        </authorList>
    </citation>
    <scope>NUCLEOTIDE SEQUENCE [LARGE SCALE GENOMIC DNA]</scope>
    <source>
        <strain evidence="1 2">NBRC 107568</strain>
    </source>
</reference>
<keyword evidence="2" id="KW-1185">Reference proteome</keyword>
<gene>
    <name evidence="1" type="ORF">Psi01_60430</name>
</gene>
<protein>
    <submittedName>
        <fullName evidence="1">Uncharacterized protein</fullName>
    </submittedName>
</protein>